<evidence type="ECO:0000313" key="2">
    <source>
        <dbReference type="Proteomes" id="UP000748752"/>
    </source>
</evidence>
<reference evidence="1 2" key="1">
    <citation type="journal article" date="2020" name="Microorganisms">
        <title>Osmotic Adaptation and Compatible Solute Biosynthesis of Phototrophic Bacteria as Revealed from Genome Analyses.</title>
        <authorList>
            <person name="Imhoff J.F."/>
            <person name="Rahn T."/>
            <person name="Kunzel S."/>
            <person name="Keller A."/>
            <person name="Neulinger S.C."/>
        </authorList>
    </citation>
    <scope>NUCLEOTIDE SEQUENCE [LARGE SCALE GENOMIC DNA]</scope>
    <source>
        <strain evidence="1 2">DSM 6210</strain>
    </source>
</reference>
<protein>
    <recommendedName>
        <fullName evidence="3">Helix-hairpin-helix domain-containing protein</fullName>
    </recommendedName>
</protein>
<keyword evidence="2" id="KW-1185">Reference proteome</keyword>
<dbReference type="Proteomes" id="UP000748752">
    <property type="component" value="Unassembled WGS sequence"/>
</dbReference>
<dbReference type="EMBL" id="NRRV01000078">
    <property type="protein sequence ID" value="MBK1633325.1"/>
    <property type="molecule type" value="Genomic_DNA"/>
</dbReference>
<evidence type="ECO:0008006" key="3">
    <source>
        <dbReference type="Google" id="ProtNLM"/>
    </source>
</evidence>
<sequence length="111" mass="12410">MVERGLARVFGVYRTSPDGLSRDDYRDHLKDAELCAAAERVGARAYTDRSAIRSQRAEGRQEQAELDLAAGRAPPTEMLDINTVARDELMRIPGIGDHFANLIIEHRPYEG</sequence>
<accession>A0ABS1CN53</accession>
<dbReference type="SUPFAM" id="SSF81585">
    <property type="entry name" value="PsbU/PolX domain-like"/>
    <property type="match status" value="1"/>
</dbReference>
<name>A0ABS1CN53_9GAMM</name>
<organism evidence="1 2">
    <name type="scientific">Thiohalocapsa halophila</name>
    <dbReference type="NCBI Taxonomy" id="69359"/>
    <lineage>
        <taxon>Bacteria</taxon>
        <taxon>Pseudomonadati</taxon>
        <taxon>Pseudomonadota</taxon>
        <taxon>Gammaproteobacteria</taxon>
        <taxon>Chromatiales</taxon>
        <taxon>Chromatiaceae</taxon>
        <taxon>Thiohalocapsa</taxon>
    </lineage>
</organism>
<evidence type="ECO:0000313" key="1">
    <source>
        <dbReference type="EMBL" id="MBK1633325.1"/>
    </source>
</evidence>
<dbReference type="Gene3D" id="1.10.150.320">
    <property type="entry name" value="Photosystem II 12 kDa extrinsic protein"/>
    <property type="match status" value="1"/>
</dbReference>
<comment type="caution">
    <text evidence="1">The sequence shown here is derived from an EMBL/GenBank/DDBJ whole genome shotgun (WGS) entry which is preliminary data.</text>
</comment>
<gene>
    <name evidence="1" type="ORF">CKO31_21735</name>
</gene>
<proteinExistence type="predicted"/>